<dbReference type="SMART" id="SM00365">
    <property type="entry name" value="LRR_SD22"/>
    <property type="match status" value="4"/>
</dbReference>
<dbReference type="Gene3D" id="1.10.10.10">
    <property type="entry name" value="Winged helix-like DNA-binding domain superfamily/Winged helix DNA-binding domain"/>
    <property type="match status" value="1"/>
</dbReference>
<dbReference type="InterPro" id="IPR003323">
    <property type="entry name" value="OTU_dom"/>
</dbReference>
<dbReference type="PROSITE" id="PS51450">
    <property type="entry name" value="LRR"/>
    <property type="match status" value="2"/>
</dbReference>
<dbReference type="InterPro" id="IPR027417">
    <property type="entry name" value="P-loop_NTPase"/>
</dbReference>
<dbReference type="Gene3D" id="3.30.70.1390">
    <property type="entry name" value="ROC domain from the Parkinson's disease-associated leucine-rich repeat kinase 2"/>
    <property type="match status" value="1"/>
</dbReference>
<sequence length="1695" mass="191210">GLAVLDLKEKGLSRVPDAVTELSEIENLVLEKNNLIKLPASISELKNLIVLELNSNNITELPAEIGDLRELRVLWVRNNQLVGLPTSIQRLTKLQRLHLDGNKLTELPAEIGDLRELRGLWVTNNQLVGLPTSIQRLTKLNWLYLDGNKLTELPAEIGDLGELRWLWVSNNQLVGLPTSIQRLTKLERLYLSGNKLTELPAEIGDLRELRVLQVRNNQLVGLPTSIQRLTKLKRLDLNGNKLTELPAEISDLRELRWLSVSHNPLTVDAIRRALKLRKKGVYDTLLTFNKHLVFCSPVPPEMAAQLAYESALKDGAVNIYRGRVLLIGQDRAGKTSLKKSLIGLPFNSKEESTDGIEVDPSKFRLNFNEVRNWQPIDEKKQGLLGCSKDVAQVVVEKMYDISENCVWVQQEERGDAILQNDYNKNSKQVGTDAQKEEASLVNQVSLFRESCVTSRTIRNNIYFVSFFRTLLQEGDANEDGVSELTLTGPDHELVVDTTLCPEEIKERAVGLRRELNGEDVKAEESVVSIELWDFAGQHLYYASHPVFLSSRALYILVCNLSKSLHDTAKPCVRQGSRNVDLVNPNGETNLENLLSWLSTVHSVAQMRRKTCDDVEEEVPHLRPPVIIVGTHADKPFEDIETMKTEIQNAIAGKDYEGHVVRPIFSIDNTAKLTQTKIKTMVFGKDENIDEIQALQIKIMEVLRREPYIGERIPISWLNFEKVINALLSKPVYYLSIKKLRTHAKKKCFIHDKKEFTTMVDFYHDLGIIIKHRSTVILSAQWLINLFGQLITIPDFTKMVPKVAKHWKEVKESGVLSMELVDHVFSNFLLKGIARKDLLDLMEQFGLIAKFSSPKTGEKYFIPSQLKASPDSLCSLAPTTLDPCPLFVYFVSGSVPHGLFTRLVSRSVHWCSEAGLTQPPILYQNGAWFVIGKQTVHDFVLICKKQFIKFFIKQRNHPQQISVDETSEVAVQVREFVGATLQALSRDLYKGGLQYHIRVACPYCQREKCSRHNQIACSHEDCLHLLEVRHGVHLTCEKKPTDEVLTVIGKQKWFSQTPSKDVCTPSSRPPSSSSYDAEQGHSERLILKVTLLANEWGSSRGGLSTINRTLAIHLAKDPHVEVTILVPEFECGEKDKREAKSYNISIIEAGHLPGFSDPLDWLIVPPEDLDIQVVIGHGAKLGKQAQVIRKSHQCNWVQVVHTEPEELAMYKNYPSAIAKGEEKNTAEVALCENADLVAAVGPKLKEAFSCKLRLYHQDIFQLIPGSFAEFSDIKHAAHDGVNFRVLTFGRGDLEDFSLKGYDIAAKSIVELKDSSYILIFAGASKGRQDKVAENLLQTGISKNQLIVRSFVKDKQKLRELFCAVDLAIMPSRTEGFGLTALEAVSAGLPILVSANSGFGEILRKLPVGESFVIDSDDPKEWAKAIAAIRQKSRTQRLEEIQRLRRSYDERFSWERQCQALVARMWKMVYGKISHCICPLPLQQRVHKYIFTILCVEKTQEDDVPQNDFEKDAASGPMAGEPFFIALQQIIREARIESSKTKLSQALKRTALEKGFAISDNQGEGNCMFFALSEQLDLIKGIKISHDELRRTIVKHLRENPKLTDGTELFHFVDGYPSWEAYLTSMMADGTWGDHVILHGAANCFQTCIHVISSLQHRHDVMICPEYDVTSSNRLVLGRLHELHYVSLIPQIGGKDD</sequence>
<dbReference type="SMART" id="SM00364">
    <property type="entry name" value="LRR_BAC"/>
    <property type="match status" value="10"/>
</dbReference>
<dbReference type="PANTHER" id="PTHR48051">
    <property type="match status" value="1"/>
</dbReference>
<gene>
    <name evidence="5" type="ORF">PLOB_00023108</name>
</gene>
<dbReference type="InterPro" id="IPR038765">
    <property type="entry name" value="Papain-like_cys_pep_sf"/>
</dbReference>
<dbReference type="InterPro" id="IPR001611">
    <property type="entry name" value="Leu-rich_rpt"/>
</dbReference>
<feature type="region of interest" description="Disordered" evidence="3">
    <location>
        <begin position="1056"/>
        <end position="1078"/>
    </location>
</feature>
<dbReference type="PROSITE" id="PS50802">
    <property type="entry name" value="OTU"/>
    <property type="match status" value="1"/>
</dbReference>
<evidence type="ECO:0000256" key="1">
    <source>
        <dbReference type="ARBA" id="ARBA00022614"/>
    </source>
</evidence>
<feature type="domain" description="OTU" evidence="4">
    <location>
        <begin position="1554"/>
        <end position="1689"/>
    </location>
</feature>
<dbReference type="InterPro" id="IPR050216">
    <property type="entry name" value="LRR_domain-containing"/>
</dbReference>
<dbReference type="CDD" id="cd03801">
    <property type="entry name" value="GT4_PimA-like"/>
    <property type="match status" value="1"/>
</dbReference>
<dbReference type="PANTHER" id="PTHR48051:SF1">
    <property type="entry name" value="RAS SUPPRESSOR PROTEIN 1"/>
    <property type="match status" value="1"/>
</dbReference>
<dbReference type="InterPro" id="IPR055414">
    <property type="entry name" value="LRR_R13L4/SHOC2-like"/>
</dbReference>
<keyword evidence="6" id="KW-1185">Reference proteome</keyword>
<proteinExistence type="predicted"/>
<evidence type="ECO:0000256" key="2">
    <source>
        <dbReference type="ARBA" id="ARBA00022737"/>
    </source>
</evidence>
<reference evidence="5 6" key="1">
    <citation type="submission" date="2022-05" db="EMBL/GenBank/DDBJ databases">
        <authorList>
            <consortium name="Genoscope - CEA"/>
            <person name="William W."/>
        </authorList>
    </citation>
    <scope>NUCLEOTIDE SEQUENCE [LARGE SCALE GENOMIC DNA]</scope>
</reference>
<evidence type="ECO:0000256" key="3">
    <source>
        <dbReference type="SAM" id="MobiDB-lite"/>
    </source>
</evidence>
<dbReference type="SUPFAM" id="SSF52540">
    <property type="entry name" value="P-loop containing nucleoside triphosphate hydrolases"/>
    <property type="match status" value="1"/>
</dbReference>
<dbReference type="Gene3D" id="3.40.50.2000">
    <property type="entry name" value="Glycogen Phosphorylase B"/>
    <property type="match status" value="1"/>
</dbReference>
<protein>
    <recommendedName>
        <fullName evidence="4">OTU domain-containing protein</fullName>
    </recommendedName>
</protein>
<accession>A0ABN8RMC3</accession>
<dbReference type="InterPro" id="IPR003591">
    <property type="entry name" value="Leu-rich_rpt_typical-subtyp"/>
</dbReference>
<dbReference type="Pfam" id="PF20706">
    <property type="entry name" value="GT4-conflict"/>
    <property type="match status" value="1"/>
</dbReference>
<dbReference type="Proteomes" id="UP001159405">
    <property type="component" value="Unassembled WGS sequence"/>
</dbReference>
<keyword evidence="1" id="KW-0433">Leucine-rich repeat</keyword>
<dbReference type="Gene3D" id="3.40.50.300">
    <property type="entry name" value="P-loop containing nucleotide triphosphate hydrolases"/>
    <property type="match status" value="1"/>
</dbReference>
<dbReference type="Gene3D" id="3.90.70.80">
    <property type="match status" value="1"/>
</dbReference>
<dbReference type="EMBL" id="CALNXK010000270">
    <property type="protein sequence ID" value="CAH3180148.1"/>
    <property type="molecule type" value="Genomic_DNA"/>
</dbReference>
<feature type="compositionally biased region" description="Low complexity" evidence="3">
    <location>
        <begin position="1064"/>
        <end position="1073"/>
    </location>
</feature>
<dbReference type="SUPFAM" id="SSF53756">
    <property type="entry name" value="UDP-Glycosyltransferase/glycogen phosphorylase"/>
    <property type="match status" value="1"/>
</dbReference>
<dbReference type="Pfam" id="PF02338">
    <property type="entry name" value="OTU"/>
    <property type="match status" value="1"/>
</dbReference>
<dbReference type="Pfam" id="PF08477">
    <property type="entry name" value="Roc"/>
    <property type="match status" value="1"/>
</dbReference>
<dbReference type="SMART" id="SM00369">
    <property type="entry name" value="LRR_TYP"/>
    <property type="match status" value="9"/>
</dbReference>
<dbReference type="CDD" id="cd22758">
    <property type="entry name" value="OTU_232R-like"/>
    <property type="match status" value="1"/>
</dbReference>
<evidence type="ECO:0000259" key="4">
    <source>
        <dbReference type="PROSITE" id="PS50802"/>
    </source>
</evidence>
<dbReference type="Gene3D" id="3.80.10.10">
    <property type="entry name" value="Ribonuclease Inhibitor"/>
    <property type="match status" value="3"/>
</dbReference>
<organism evidence="5 6">
    <name type="scientific">Porites lobata</name>
    <dbReference type="NCBI Taxonomy" id="104759"/>
    <lineage>
        <taxon>Eukaryota</taxon>
        <taxon>Metazoa</taxon>
        <taxon>Cnidaria</taxon>
        <taxon>Anthozoa</taxon>
        <taxon>Hexacorallia</taxon>
        <taxon>Scleractinia</taxon>
        <taxon>Fungiina</taxon>
        <taxon>Poritidae</taxon>
        <taxon>Porites</taxon>
    </lineage>
</organism>
<dbReference type="SUPFAM" id="SSF54001">
    <property type="entry name" value="Cysteine proteinases"/>
    <property type="match status" value="1"/>
</dbReference>
<feature type="non-terminal residue" evidence="5">
    <location>
        <position position="1"/>
    </location>
</feature>
<dbReference type="InterPro" id="IPR036388">
    <property type="entry name" value="WH-like_DNA-bd_sf"/>
</dbReference>
<keyword evidence="2" id="KW-0677">Repeat</keyword>
<evidence type="ECO:0000313" key="6">
    <source>
        <dbReference type="Proteomes" id="UP001159405"/>
    </source>
</evidence>
<dbReference type="InterPro" id="IPR032675">
    <property type="entry name" value="LRR_dom_sf"/>
</dbReference>
<dbReference type="Pfam" id="PF23598">
    <property type="entry name" value="LRR_14"/>
    <property type="match status" value="2"/>
</dbReference>
<dbReference type="SUPFAM" id="SSF52058">
    <property type="entry name" value="L domain-like"/>
    <property type="match status" value="1"/>
</dbReference>
<comment type="caution">
    <text evidence="5">The sequence shown here is derived from an EMBL/GenBank/DDBJ whole genome shotgun (WGS) entry which is preliminary data.</text>
</comment>
<name>A0ABN8RMC3_9CNID</name>
<evidence type="ECO:0000313" key="5">
    <source>
        <dbReference type="EMBL" id="CAH3180148.1"/>
    </source>
</evidence>